<dbReference type="EMBL" id="JARKIK010000068">
    <property type="protein sequence ID" value="KAK8729257.1"/>
    <property type="molecule type" value="Genomic_DNA"/>
</dbReference>
<accession>A0AAW0WBX5</accession>
<evidence type="ECO:0000259" key="2">
    <source>
        <dbReference type="PROSITE" id="PS50835"/>
    </source>
</evidence>
<protein>
    <recommendedName>
        <fullName evidence="2">Ig-like domain-containing protein</fullName>
    </recommendedName>
</protein>
<keyword evidence="1" id="KW-0732">Signal</keyword>
<keyword evidence="4" id="KW-1185">Reference proteome</keyword>
<feature type="signal peptide" evidence="1">
    <location>
        <begin position="1"/>
        <end position="30"/>
    </location>
</feature>
<dbReference type="Pfam" id="PF00047">
    <property type="entry name" value="ig"/>
    <property type="match status" value="1"/>
</dbReference>
<comment type="caution">
    <text evidence="3">The sequence shown here is derived from an EMBL/GenBank/DDBJ whole genome shotgun (WGS) entry which is preliminary data.</text>
</comment>
<evidence type="ECO:0000256" key="1">
    <source>
        <dbReference type="SAM" id="SignalP"/>
    </source>
</evidence>
<sequence>MGSGALSAPLGKVALLTLLTVLTRLGVAEAIVGGSHGLQEKGVPPLAHGLVEGPLTEVRAVVGGEALLPCDVTESGDSPILVLFYNGVTGRPVYSIDSRSGPLDSSVHWSGLGDRANFDLTSKIQSLVISPVEAQDEGDYRCRVDFRSSPTRNLKVKLEVIVPPRKVSIINSAGLEVSGVIGPYPVGGG</sequence>
<dbReference type="InterPro" id="IPR007110">
    <property type="entry name" value="Ig-like_dom"/>
</dbReference>
<dbReference type="SMART" id="SM00409">
    <property type="entry name" value="IG"/>
    <property type="match status" value="1"/>
</dbReference>
<dbReference type="PANTHER" id="PTHR23278">
    <property type="entry name" value="SIDESTEP PROTEIN"/>
    <property type="match status" value="1"/>
</dbReference>
<reference evidence="3 4" key="1">
    <citation type="journal article" date="2024" name="BMC Genomics">
        <title>Genome assembly of redclaw crayfish (Cherax quadricarinatus) provides insights into its immune adaptation and hypoxia tolerance.</title>
        <authorList>
            <person name="Liu Z."/>
            <person name="Zheng J."/>
            <person name="Li H."/>
            <person name="Fang K."/>
            <person name="Wang S."/>
            <person name="He J."/>
            <person name="Zhou D."/>
            <person name="Weng S."/>
            <person name="Chi M."/>
            <person name="Gu Z."/>
            <person name="He J."/>
            <person name="Li F."/>
            <person name="Wang M."/>
        </authorList>
    </citation>
    <scope>NUCLEOTIDE SEQUENCE [LARGE SCALE GENOMIC DNA]</scope>
    <source>
        <strain evidence="3">ZL_2023a</strain>
    </source>
</reference>
<dbReference type="PROSITE" id="PS50835">
    <property type="entry name" value="IG_LIKE"/>
    <property type="match status" value="1"/>
</dbReference>
<evidence type="ECO:0000313" key="3">
    <source>
        <dbReference type="EMBL" id="KAK8729257.1"/>
    </source>
</evidence>
<dbReference type="InterPro" id="IPR013783">
    <property type="entry name" value="Ig-like_fold"/>
</dbReference>
<dbReference type="CDD" id="cd00096">
    <property type="entry name" value="Ig"/>
    <property type="match status" value="1"/>
</dbReference>
<proteinExistence type="predicted"/>
<evidence type="ECO:0000313" key="4">
    <source>
        <dbReference type="Proteomes" id="UP001445076"/>
    </source>
</evidence>
<feature type="non-terminal residue" evidence="3">
    <location>
        <position position="189"/>
    </location>
</feature>
<dbReference type="InterPro" id="IPR013151">
    <property type="entry name" value="Immunoglobulin_dom"/>
</dbReference>
<dbReference type="AlphaFoldDB" id="A0AAW0WBX5"/>
<dbReference type="Gene3D" id="2.60.40.10">
    <property type="entry name" value="Immunoglobulins"/>
    <property type="match status" value="1"/>
</dbReference>
<dbReference type="Proteomes" id="UP001445076">
    <property type="component" value="Unassembled WGS sequence"/>
</dbReference>
<name>A0AAW0WBX5_CHEQU</name>
<dbReference type="InterPro" id="IPR003599">
    <property type="entry name" value="Ig_sub"/>
</dbReference>
<organism evidence="3 4">
    <name type="scientific">Cherax quadricarinatus</name>
    <name type="common">Australian red claw crayfish</name>
    <dbReference type="NCBI Taxonomy" id="27406"/>
    <lineage>
        <taxon>Eukaryota</taxon>
        <taxon>Metazoa</taxon>
        <taxon>Ecdysozoa</taxon>
        <taxon>Arthropoda</taxon>
        <taxon>Crustacea</taxon>
        <taxon>Multicrustacea</taxon>
        <taxon>Malacostraca</taxon>
        <taxon>Eumalacostraca</taxon>
        <taxon>Eucarida</taxon>
        <taxon>Decapoda</taxon>
        <taxon>Pleocyemata</taxon>
        <taxon>Astacidea</taxon>
        <taxon>Parastacoidea</taxon>
        <taxon>Parastacidae</taxon>
        <taxon>Cherax</taxon>
    </lineage>
</organism>
<feature type="domain" description="Ig-like" evidence="2">
    <location>
        <begin position="44"/>
        <end position="159"/>
    </location>
</feature>
<dbReference type="SUPFAM" id="SSF48726">
    <property type="entry name" value="Immunoglobulin"/>
    <property type="match status" value="1"/>
</dbReference>
<gene>
    <name evidence="3" type="ORF">OTU49_008717</name>
</gene>
<feature type="chain" id="PRO_5043530685" description="Ig-like domain-containing protein" evidence="1">
    <location>
        <begin position="31"/>
        <end position="189"/>
    </location>
</feature>
<dbReference type="InterPro" id="IPR036179">
    <property type="entry name" value="Ig-like_dom_sf"/>
</dbReference>
<dbReference type="PANTHER" id="PTHR23278:SF19">
    <property type="entry name" value="OBSCURIN"/>
    <property type="match status" value="1"/>
</dbReference>